<dbReference type="GO" id="GO:0008270">
    <property type="term" value="F:zinc ion binding"/>
    <property type="evidence" value="ECO:0007669"/>
    <property type="project" value="UniProtKB-KW"/>
</dbReference>
<feature type="region of interest" description="Disordered" evidence="11">
    <location>
        <begin position="80"/>
        <end position="105"/>
    </location>
</feature>
<dbReference type="InterPro" id="IPR013087">
    <property type="entry name" value="Znf_C2H2_type"/>
</dbReference>
<reference evidence="13 14" key="1">
    <citation type="journal article" date="2019" name="Gigascience">
        <title>Whole-genome sequence of the oriental lung fluke Paragonimus westermani.</title>
        <authorList>
            <person name="Oey H."/>
            <person name="Zakrzewski M."/>
            <person name="Narain K."/>
            <person name="Devi K.R."/>
            <person name="Agatsuma T."/>
            <person name="Nawaratna S."/>
            <person name="Gobert G.N."/>
            <person name="Jones M.K."/>
            <person name="Ragan M.A."/>
            <person name="McManus D.P."/>
            <person name="Krause L."/>
        </authorList>
    </citation>
    <scope>NUCLEOTIDE SEQUENCE [LARGE SCALE GENOMIC DNA]</scope>
    <source>
        <strain evidence="13 14">IND2009</strain>
    </source>
</reference>
<keyword evidence="3" id="KW-0677">Repeat</keyword>
<evidence type="ECO:0000256" key="6">
    <source>
        <dbReference type="ARBA" id="ARBA00023015"/>
    </source>
</evidence>
<evidence type="ECO:0000256" key="7">
    <source>
        <dbReference type="ARBA" id="ARBA00023125"/>
    </source>
</evidence>
<evidence type="ECO:0000256" key="10">
    <source>
        <dbReference type="PROSITE-ProRule" id="PRU00042"/>
    </source>
</evidence>
<dbReference type="EMBL" id="QNGE01004009">
    <property type="protein sequence ID" value="KAA3673333.1"/>
    <property type="molecule type" value="Genomic_DNA"/>
</dbReference>
<dbReference type="Proteomes" id="UP000324629">
    <property type="component" value="Unassembled WGS sequence"/>
</dbReference>
<evidence type="ECO:0000256" key="5">
    <source>
        <dbReference type="ARBA" id="ARBA00022833"/>
    </source>
</evidence>
<evidence type="ECO:0000256" key="8">
    <source>
        <dbReference type="ARBA" id="ARBA00023163"/>
    </source>
</evidence>
<dbReference type="Gene3D" id="3.30.160.60">
    <property type="entry name" value="Classic Zinc Finger"/>
    <property type="match status" value="2"/>
</dbReference>
<evidence type="ECO:0000256" key="4">
    <source>
        <dbReference type="ARBA" id="ARBA00022771"/>
    </source>
</evidence>
<keyword evidence="2" id="KW-0479">Metal-binding</keyword>
<evidence type="ECO:0000256" key="1">
    <source>
        <dbReference type="ARBA" id="ARBA00004123"/>
    </source>
</evidence>
<dbReference type="PANTHER" id="PTHR14196:SF12">
    <property type="entry name" value="ZINC FINGER PROTEIN 208-LIKE"/>
    <property type="match status" value="1"/>
</dbReference>
<evidence type="ECO:0000313" key="13">
    <source>
        <dbReference type="EMBL" id="KAA3673333.1"/>
    </source>
</evidence>
<feature type="domain" description="C2H2-type" evidence="12">
    <location>
        <begin position="115"/>
        <end position="142"/>
    </location>
</feature>
<dbReference type="InterPro" id="IPR036236">
    <property type="entry name" value="Znf_C2H2_sf"/>
</dbReference>
<dbReference type="GO" id="GO:0005634">
    <property type="term" value="C:nucleus"/>
    <property type="evidence" value="ECO:0007669"/>
    <property type="project" value="UniProtKB-SubCell"/>
</dbReference>
<keyword evidence="6" id="KW-0805">Transcription regulation</keyword>
<name>A0A5J4ND31_9TREM</name>
<keyword evidence="8" id="KW-0804">Transcription</keyword>
<dbReference type="AlphaFoldDB" id="A0A5J4ND31"/>
<keyword evidence="5" id="KW-0862">Zinc</keyword>
<feature type="compositionally biased region" description="Basic and acidic residues" evidence="11">
    <location>
        <begin position="18"/>
        <end position="31"/>
    </location>
</feature>
<dbReference type="PROSITE" id="PS50157">
    <property type="entry name" value="ZINC_FINGER_C2H2_2"/>
    <property type="match status" value="1"/>
</dbReference>
<keyword evidence="4 10" id="KW-0863">Zinc-finger</keyword>
<evidence type="ECO:0000259" key="12">
    <source>
        <dbReference type="PROSITE" id="PS50157"/>
    </source>
</evidence>
<keyword evidence="7" id="KW-0238">DNA-binding</keyword>
<evidence type="ECO:0000313" key="14">
    <source>
        <dbReference type="Proteomes" id="UP000324629"/>
    </source>
</evidence>
<evidence type="ECO:0000256" key="3">
    <source>
        <dbReference type="ARBA" id="ARBA00022737"/>
    </source>
</evidence>
<dbReference type="FunFam" id="3.30.160.60:FF:000624">
    <property type="entry name" value="zinc finger protein 697"/>
    <property type="match status" value="1"/>
</dbReference>
<proteinExistence type="predicted"/>
<dbReference type="PROSITE" id="PS00028">
    <property type="entry name" value="ZINC_FINGER_C2H2_1"/>
    <property type="match status" value="1"/>
</dbReference>
<organism evidence="13 14">
    <name type="scientific">Paragonimus westermani</name>
    <dbReference type="NCBI Taxonomy" id="34504"/>
    <lineage>
        <taxon>Eukaryota</taxon>
        <taxon>Metazoa</taxon>
        <taxon>Spiralia</taxon>
        <taxon>Lophotrochozoa</taxon>
        <taxon>Platyhelminthes</taxon>
        <taxon>Trematoda</taxon>
        <taxon>Digenea</taxon>
        <taxon>Plagiorchiida</taxon>
        <taxon>Troglotremata</taxon>
        <taxon>Troglotrematidae</taxon>
        <taxon>Paragonimus</taxon>
    </lineage>
</organism>
<keyword evidence="14" id="KW-1185">Reference proteome</keyword>
<feature type="region of interest" description="Disordered" evidence="11">
    <location>
        <begin position="1"/>
        <end position="50"/>
    </location>
</feature>
<dbReference type="GO" id="GO:0000977">
    <property type="term" value="F:RNA polymerase II transcription regulatory region sequence-specific DNA binding"/>
    <property type="evidence" value="ECO:0007669"/>
    <property type="project" value="TreeGrafter"/>
</dbReference>
<protein>
    <recommendedName>
        <fullName evidence="12">C2H2-type domain-containing protein</fullName>
    </recommendedName>
</protein>
<dbReference type="FunFam" id="3.30.160.60:FF:000325">
    <property type="entry name" value="ZFP90 zinc finger protein"/>
    <property type="match status" value="1"/>
</dbReference>
<accession>A0A5J4ND31</accession>
<dbReference type="InterPro" id="IPR050717">
    <property type="entry name" value="C2H2-ZF_Transcription_Reg"/>
</dbReference>
<gene>
    <name evidence="13" type="ORF">DEA37_0006782</name>
</gene>
<sequence>MVLDSKDRFKPSSKMRKKPLEVDQGTDHPPNDDEEPTRPTNLVTGSVVPDSDVVENMDYDKGEHEGITVILPVTNLRSVQRPQTGQKRPAMVEEGSPDSGPTKTTVTEEKRIRKFICRYCNKAFSLMNVLKVHERIHTGEKPYICDICDKAFNQSAMFSQYGCDIDFNADKFALSVQVLKLFCKLSSLSEWIMNHQRSLTVEVL</sequence>
<comment type="subcellular location">
    <subcellularLocation>
        <location evidence="1">Nucleus</location>
    </subcellularLocation>
</comment>
<evidence type="ECO:0000256" key="11">
    <source>
        <dbReference type="SAM" id="MobiDB-lite"/>
    </source>
</evidence>
<dbReference type="GO" id="GO:0000981">
    <property type="term" value="F:DNA-binding transcription factor activity, RNA polymerase II-specific"/>
    <property type="evidence" value="ECO:0007669"/>
    <property type="project" value="TreeGrafter"/>
</dbReference>
<keyword evidence="9" id="KW-0539">Nucleus</keyword>
<feature type="compositionally biased region" description="Basic and acidic residues" evidence="11">
    <location>
        <begin position="1"/>
        <end position="10"/>
    </location>
</feature>
<evidence type="ECO:0000256" key="2">
    <source>
        <dbReference type="ARBA" id="ARBA00022723"/>
    </source>
</evidence>
<dbReference type="PANTHER" id="PTHR14196">
    <property type="entry name" value="ODD-SKIPPED - RELATED"/>
    <property type="match status" value="1"/>
</dbReference>
<comment type="caution">
    <text evidence="13">The sequence shown here is derived from an EMBL/GenBank/DDBJ whole genome shotgun (WGS) entry which is preliminary data.</text>
</comment>
<evidence type="ECO:0000256" key="9">
    <source>
        <dbReference type="ARBA" id="ARBA00023242"/>
    </source>
</evidence>
<dbReference type="SUPFAM" id="SSF57667">
    <property type="entry name" value="beta-beta-alpha zinc fingers"/>
    <property type="match status" value="1"/>
</dbReference>